<dbReference type="AlphaFoldDB" id="A0A3G6RF21"/>
<dbReference type="GO" id="GO:0005737">
    <property type="term" value="C:cytoplasm"/>
    <property type="evidence" value="ECO:0007669"/>
    <property type="project" value="TreeGrafter"/>
</dbReference>
<dbReference type="GO" id="GO:0009432">
    <property type="term" value="P:SOS response"/>
    <property type="evidence" value="ECO:0007669"/>
    <property type="project" value="TreeGrafter"/>
</dbReference>
<name>A0A3G6RF21_CHRLC</name>
<accession>A0A3G6RF21</accession>
<sequence>MILILSEKFDVPTKNVVSELKVQNADYQIICGADLLEKSFSIDIKKNLLYLNNKKIGNFNIVWYRRWLYSLFEFSNNAKEHEYLKREFGELSSNFMFNLSTKKWLNIPPFINPYPSKACQLKEARKCGLKIPNTMVTNNSSALKKFYLENKQNIISKNLSDPYFFKKNEEQYATYTTHVEKDDIESGKPLFFPSLFQNNIDKNIEIRAFYFLGQFYSYAIFSSNNVQTNIDYRIYDYNHPNRIMKYELPKHLKMKLTYLMEKLNLHTGSIDIIKNKNEDFYFLEVNPQGQFGGLKEYGLNIEKDIANYLIENDK</sequence>
<proteinExistence type="predicted"/>
<dbReference type="Proteomes" id="UP000236262">
    <property type="component" value="Unassembled WGS sequence"/>
</dbReference>
<evidence type="ECO:0000313" key="1">
    <source>
        <dbReference type="EMBL" id="AZA82972.1"/>
    </source>
</evidence>
<dbReference type="Gene3D" id="3.30.470.20">
    <property type="entry name" value="ATP-grasp fold, B domain"/>
    <property type="match status" value="1"/>
</dbReference>
<organism evidence="2 3">
    <name type="scientific">Chryseobacterium lactis</name>
    <dbReference type="NCBI Taxonomy" id="1241981"/>
    <lineage>
        <taxon>Bacteria</taxon>
        <taxon>Pseudomonadati</taxon>
        <taxon>Bacteroidota</taxon>
        <taxon>Flavobacteriia</taxon>
        <taxon>Flavobacteriales</taxon>
        <taxon>Weeksellaceae</taxon>
        <taxon>Chryseobacterium group</taxon>
        <taxon>Chryseobacterium</taxon>
    </lineage>
</organism>
<reference evidence="1 4" key="2">
    <citation type="submission" date="2018-11" db="EMBL/GenBank/DDBJ databases">
        <title>Proposal to divide the Flavobacteriaceae and reorganize its genera based on Amino Acid Identity values calculated from whole genome sequences.</title>
        <authorList>
            <person name="Nicholson A.C."/>
            <person name="Gulvik C.A."/>
            <person name="Whitney A.M."/>
            <person name="Humrighouse B.W."/>
            <person name="Bell M."/>
            <person name="Holmes B."/>
            <person name="Steigerwalt A.G."/>
            <person name="Villarma A."/>
            <person name="Sheth M."/>
            <person name="Batra D."/>
            <person name="Pryor J."/>
            <person name="Bernardet J.-F."/>
            <person name="Hugo C."/>
            <person name="Kampfer P."/>
            <person name="Newman J."/>
            <person name="McQuiston J.R."/>
        </authorList>
    </citation>
    <scope>NUCLEOTIDE SEQUENCE [LARGE SCALE GENOMIC DNA]</scope>
    <source>
        <strain evidence="1 4">KC_1864</strain>
    </source>
</reference>
<evidence type="ECO:0000313" key="3">
    <source>
        <dbReference type="Proteomes" id="UP000236262"/>
    </source>
</evidence>
<dbReference type="PANTHER" id="PTHR21621:SF0">
    <property type="entry name" value="BETA-CITRYLGLUTAMATE SYNTHASE B-RELATED"/>
    <property type="match status" value="1"/>
</dbReference>
<dbReference type="KEGG" id="clac:EG342_14275"/>
<dbReference type="Proteomes" id="UP000279972">
    <property type="component" value="Chromosome"/>
</dbReference>
<dbReference type="EMBL" id="PPEH01000007">
    <property type="protein sequence ID" value="PNW12359.1"/>
    <property type="molecule type" value="Genomic_DNA"/>
</dbReference>
<evidence type="ECO:0008006" key="5">
    <source>
        <dbReference type="Google" id="ProtNLM"/>
    </source>
</evidence>
<dbReference type="EMBL" id="CP033924">
    <property type="protein sequence ID" value="AZA82972.1"/>
    <property type="molecule type" value="Genomic_DNA"/>
</dbReference>
<reference evidence="2 3" key="1">
    <citation type="submission" date="2018-01" db="EMBL/GenBank/DDBJ databases">
        <title>Draft genome sequences of Chryseobacterium lactis NCTC11390, Chryseobacterium oncorhynchi 701B-08, and Chryseobacterium viscerum 687B-08.</title>
        <authorList>
            <person name="Jeong J.-J."/>
            <person name="Lee Y.J."/>
            <person name="Park B."/>
            <person name="Choi I.-G."/>
            <person name="Kim K.D."/>
        </authorList>
    </citation>
    <scope>NUCLEOTIDE SEQUENCE [LARGE SCALE GENOMIC DNA]</scope>
    <source>
        <strain evidence="2 3">NCTC11390</strain>
    </source>
</reference>
<dbReference type="SUPFAM" id="SSF56059">
    <property type="entry name" value="Glutathione synthetase ATP-binding domain-like"/>
    <property type="match status" value="1"/>
</dbReference>
<evidence type="ECO:0000313" key="4">
    <source>
        <dbReference type="Proteomes" id="UP000279972"/>
    </source>
</evidence>
<dbReference type="GO" id="GO:0018169">
    <property type="term" value="F:ribosomal S6-glutamic acid ligase activity"/>
    <property type="evidence" value="ECO:0007669"/>
    <property type="project" value="TreeGrafter"/>
</dbReference>
<dbReference type="RefSeq" id="WP_103292940.1">
    <property type="nucleotide sequence ID" value="NZ_CP033924.1"/>
</dbReference>
<dbReference type="PANTHER" id="PTHR21621">
    <property type="entry name" value="RIBOSOMAL PROTEIN S6 MODIFICATION PROTEIN"/>
    <property type="match status" value="1"/>
</dbReference>
<evidence type="ECO:0000313" key="2">
    <source>
        <dbReference type="EMBL" id="PNW12359.1"/>
    </source>
</evidence>
<gene>
    <name evidence="2" type="ORF">C1637_17475</name>
    <name evidence="1" type="ORF">EG342_14275</name>
</gene>
<keyword evidence="4" id="KW-1185">Reference proteome</keyword>
<dbReference type="OrthoDB" id="583309at2"/>
<protein>
    <recommendedName>
        <fullName evidence="5">Grasp-with-spasm system ATP-grasp peptide maturase</fullName>
    </recommendedName>
</protein>